<dbReference type="EMBL" id="JAUJYO010000016">
    <property type="protein sequence ID" value="KAK1294096.1"/>
    <property type="molecule type" value="Genomic_DNA"/>
</dbReference>
<feature type="signal peptide" evidence="2">
    <location>
        <begin position="1"/>
        <end position="25"/>
    </location>
</feature>
<sequence length="125" mass="14083">MQRQLATTLLLWALLMASDVHHGLGARCGNNIPTVKQSQLGSDRIPKFIVEVKNNCAMCPVIDIHVKCGNFSQTLVNMKLFKVVGYDDCIVNQGLPLAPLQKLSFSYSNHHMFPMTVKTWFFQCE</sequence>
<dbReference type="Pfam" id="PF24068">
    <property type="entry name" value="TPD1_C"/>
    <property type="match status" value="1"/>
</dbReference>
<reference evidence="3" key="1">
    <citation type="journal article" date="2023" name="Nat. Commun.">
        <title>Diploid and tetraploid genomes of Acorus and the evolution of monocots.</title>
        <authorList>
            <person name="Ma L."/>
            <person name="Liu K.W."/>
            <person name="Li Z."/>
            <person name="Hsiao Y.Y."/>
            <person name="Qi Y."/>
            <person name="Fu T."/>
            <person name="Tang G.D."/>
            <person name="Zhang D."/>
            <person name="Sun W.H."/>
            <person name="Liu D.K."/>
            <person name="Li Y."/>
            <person name="Chen G.Z."/>
            <person name="Liu X.D."/>
            <person name="Liao X.Y."/>
            <person name="Jiang Y.T."/>
            <person name="Yu X."/>
            <person name="Hao Y."/>
            <person name="Huang J."/>
            <person name="Zhao X.W."/>
            <person name="Ke S."/>
            <person name="Chen Y.Y."/>
            <person name="Wu W.L."/>
            <person name="Hsu J.L."/>
            <person name="Lin Y.F."/>
            <person name="Huang M.D."/>
            <person name="Li C.Y."/>
            <person name="Huang L."/>
            <person name="Wang Z.W."/>
            <person name="Zhao X."/>
            <person name="Zhong W.Y."/>
            <person name="Peng D.H."/>
            <person name="Ahmad S."/>
            <person name="Lan S."/>
            <person name="Zhang J.S."/>
            <person name="Tsai W.C."/>
            <person name="Van de Peer Y."/>
            <person name="Liu Z.J."/>
        </authorList>
    </citation>
    <scope>NUCLEOTIDE SEQUENCE</scope>
    <source>
        <strain evidence="3">CP</strain>
    </source>
</reference>
<evidence type="ECO:0000313" key="4">
    <source>
        <dbReference type="Proteomes" id="UP001180020"/>
    </source>
</evidence>
<proteinExistence type="predicted"/>
<dbReference type="PANTHER" id="PTHR33184">
    <property type="entry name" value="PROTEIN TAPETUM DETERMINANT 1-LIKE-RELATED"/>
    <property type="match status" value="1"/>
</dbReference>
<accession>A0AAV9CXX8</accession>
<comment type="caution">
    <text evidence="3">The sequence shown here is derived from an EMBL/GenBank/DDBJ whole genome shotgun (WGS) entry which is preliminary data.</text>
</comment>
<reference evidence="3" key="2">
    <citation type="submission" date="2023-06" db="EMBL/GenBank/DDBJ databases">
        <authorList>
            <person name="Ma L."/>
            <person name="Liu K.-W."/>
            <person name="Li Z."/>
            <person name="Hsiao Y.-Y."/>
            <person name="Qi Y."/>
            <person name="Fu T."/>
            <person name="Tang G."/>
            <person name="Zhang D."/>
            <person name="Sun W.-H."/>
            <person name="Liu D.-K."/>
            <person name="Li Y."/>
            <person name="Chen G.-Z."/>
            <person name="Liu X.-D."/>
            <person name="Liao X.-Y."/>
            <person name="Jiang Y.-T."/>
            <person name="Yu X."/>
            <person name="Hao Y."/>
            <person name="Huang J."/>
            <person name="Zhao X.-W."/>
            <person name="Ke S."/>
            <person name="Chen Y.-Y."/>
            <person name="Wu W.-L."/>
            <person name="Hsu J.-L."/>
            <person name="Lin Y.-F."/>
            <person name="Huang M.-D."/>
            <person name="Li C.-Y."/>
            <person name="Huang L."/>
            <person name="Wang Z.-W."/>
            <person name="Zhao X."/>
            <person name="Zhong W.-Y."/>
            <person name="Peng D.-H."/>
            <person name="Ahmad S."/>
            <person name="Lan S."/>
            <person name="Zhang J.-S."/>
            <person name="Tsai W.-C."/>
            <person name="Van De Peer Y."/>
            <person name="Liu Z.-J."/>
        </authorList>
    </citation>
    <scope>NUCLEOTIDE SEQUENCE</scope>
    <source>
        <strain evidence="3">CP</strain>
        <tissue evidence="3">Leaves</tissue>
    </source>
</reference>
<organism evidence="3 4">
    <name type="scientific">Acorus calamus</name>
    <name type="common">Sweet flag</name>
    <dbReference type="NCBI Taxonomy" id="4465"/>
    <lineage>
        <taxon>Eukaryota</taxon>
        <taxon>Viridiplantae</taxon>
        <taxon>Streptophyta</taxon>
        <taxon>Embryophyta</taxon>
        <taxon>Tracheophyta</taxon>
        <taxon>Spermatophyta</taxon>
        <taxon>Magnoliopsida</taxon>
        <taxon>Liliopsida</taxon>
        <taxon>Acoraceae</taxon>
        <taxon>Acorus</taxon>
    </lineage>
</organism>
<keyword evidence="4" id="KW-1185">Reference proteome</keyword>
<evidence type="ECO:0000256" key="2">
    <source>
        <dbReference type="SAM" id="SignalP"/>
    </source>
</evidence>
<dbReference type="InterPro" id="IPR040361">
    <property type="entry name" value="TPD1"/>
</dbReference>
<keyword evidence="1 2" id="KW-0732">Signal</keyword>
<dbReference type="PANTHER" id="PTHR33184:SF36">
    <property type="entry name" value="EXPANSIN-LIKE EG45 DOMAIN-CONTAINING PROTEIN"/>
    <property type="match status" value="1"/>
</dbReference>
<gene>
    <name evidence="3" type="ORF">QJS10_CPA16g00570</name>
</gene>
<dbReference type="GO" id="GO:0001709">
    <property type="term" value="P:cell fate determination"/>
    <property type="evidence" value="ECO:0007669"/>
    <property type="project" value="TreeGrafter"/>
</dbReference>
<dbReference type="AlphaFoldDB" id="A0AAV9CXX8"/>
<evidence type="ECO:0000313" key="3">
    <source>
        <dbReference type="EMBL" id="KAK1294096.1"/>
    </source>
</evidence>
<name>A0AAV9CXX8_ACOCL</name>
<protein>
    <submittedName>
        <fullName evidence="3">Uncharacterized protein</fullName>
    </submittedName>
</protein>
<dbReference type="Proteomes" id="UP001180020">
    <property type="component" value="Unassembled WGS sequence"/>
</dbReference>
<evidence type="ECO:0000256" key="1">
    <source>
        <dbReference type="ARBA" id="ARBA00022729"/>
    </source>
</evidence>
<feature type="chain" id="PRO_5043989964" evidence="2">
    <location>
        <begin position="26"/>
        <end position="125"/>
    </location>
</feature>